<accession>A0A5D2M9I4</accession>
<dbReference type="Pfam" id="PF11708">
    <property type="entry name" value="Slu7"/>
    <property type="match status" value="1"/>
</dbReference>
<keyword evidence="11" id="KW-1185">Reference proteome</keyword>
<evidence type="ECO:0000256" key="1">
    <source>
        <dbReference type="ARBA" id="ARBA00004123"/>
    </source>
</evidence>
<keyword evidence="8" id="KW-0472">Membrane</keyword>
<dbReference type="InterPro" id="IPR039974">
    <property type="entry name" value="Splicing_factor_SLU7"/>
</dbReference>
<sequence>MDFAKLAKHVRTTGGGSMGTVRNLCTWEDTVKYLLNLDVNSAYYDPKTRSMCDILFLMLILMSCMEVIINIE</sequence>
<comment type="subunit">
    <text evidence="7">Associated with the spliceosome.</text>
</comment>
<keyword evidence="5 7" id="KW-0508">mRNA splicing</keyword>
<dbReference type="Proteomes" id="UP000322667">
    <property type="component" value="Chromosome D01"/>
</dbReference>
<evidence type="ECO:0000259" key="9">
    <source>
        <dbReference type="Pfam" id="PF11708"/>
    </source>
</evidence>
<gene>
    <name evidence="10" type="ORF">ES332_D01G154700v1</name>
</gene>
<protein>
    <recommendedName>
        <fullName evidence="7">Pre-mRNA-splicing factor SLU7</fullName>
    </recommendedName>
</protein>
<evidence type="ECO:0000256" key="3">
    <source>
        <dbReference type="ARBA" id="ARBA00022664"/>
    </source>
</evidence>
<dbReference type="EMBL" id="CM017623">
    <property type="protein sequence ID" value="TYH87966.1"/>
    <property type="molecule type" value="Genomic_DNA"/>
</dbReference>
<keyword evidence="6 7" id="KW-0539">Nucleus</keyword>
<comment type="function">
    <text evidence="7">Involved in pre-mRNA splicing.</text>
</comment>
<dbReference type="PANTHER" id="PTHR12942:SF2">
    <property type="entry name" value="PRE-MRNA-SPLICING FACTOR SLU7"/>
    <property type="match status" value="1"/>
</dbReference>
<dbReference type="GO" id="GO:0000398">
    <property type="term" value="P:mRNA splicing, via spliceosome"/>
    <property type="evidence" value="ECO:0007669"/>
    <property type="project" value="UniProtKB-UniRule"/>
</dbReference>
<evidence type="ECO:0000256" key="4">
    <source>
        <dbReference type="ARBA" id="ARBA00022728"/>
    </source>
</evidence>
<name>A0A5D2M9I4_GOSTO</name>
<evidence type="ECO:0000313" key="11">
    <source>
        <dbReference type="Proteomes" id="UP000322667"/>
    </source>
</evidence>
<evidence type="ECO:0000256" key="7">
    <source>
        <dbReference type="RuleBase" id="RU367071"/>
    </source>
</evidence>
<feature type="transmembrane region" description="Helical" evidence="8">
    <location>
        <begin position="54"/>
        <end position="71"/>
    </location>
</feature>
<comment type="similarity">
    <text evidence="2 7">Belongs to the SLU7 family.</text>
</comment>
<dbReference type="AlphaFoldDB" id="A0A5D2M9I4"/>
<feature type="domain" description="Pre-mRNA-splicing factor SLU7" evidence="9">
    <location>
        <begin position="15"/>
        <end position="53"/>
    </location>
</feature>
<keyword evidence="8" id="KW-0812">Transmembrane</keyword>
<dbReference type="GO" id="GO:0030628">
    <property type="term" value="F:pre-mRNA 3'-splice site binding"/>
    <property type="evidence" value="ECO:0007669"/>
    <property type="project" value="UniProtKB-UniRule"/>
</dbReference>
<dbReference type="GO" id="GO:0005681">
    <property type="term" value="C:spliceosomal complex"/>
    <property type="evidence" value="ECO:0007669"/>
    <property type="project" value="UniProtKB-UniRule"/>
</dbReference>
<keyword evidence="3 7" id="KW-0507">mRNA processing</keyword>
<evidence type="ECO:0000256" key="6">
    <source>
        <dbReference type="ARBA" id="ARBA00023242"/>
    </source>
</evidence>
<organism evidence="10 11">
    <name type="scientific">Gossypium tomentosum</name>
    <name type="common">Hawaiian cotton</name>
    <name type="synonym">Gossypium sandvicense</name>
    <dbReference type="NCBI Taxonomy" id="34277"/>
    <lineage>
        <taxon>Eukaryota</taxon>
        <taxon>Viridiplantae</taxon>
        <taxon>Streptophyta</taxon>
        <taxon>Embryophyta</taxon>
        <taxon>Tracheophyta</taxon>
        <taxon>Spermatophyta</taxon>
        <taxon>Magnoliopsida</taxon>
        <taxon>eudicotyledons</taxon>
        <taxon>Gunneridae</taxon>
        <taxon>Pentapetalae</taxon>
        <taxon>rosids</taxon>
        <taxon>malvids</taxon>
        <taxon>Malvales</taxon>
        <taxon>Malvaceae</taxon>
        <taxon>Malvoideae</taxon>
        <taxon>Gossypium</taxon>
    </lineage>
</organism>
<evidence type="ECO:0000256" key="5">
    <source>
        <dbReference type="ARBA" id="ARBA00023187"/>
    </source>
</evidence>
<keyword evidence="4 7" id="KW-0747">Spliceosome</keyword>
<comment type="subcellular location">
    <subcellularLocation>
        <location evidence="1 7">Nucleus</location>
    </subcellularLocation>
</comment>
<dbReference type="InterPro" id="IPR021715">
    <property type="entry name" value="Slu7_dom"/>
</dbReference>
<reference evidence="10 11" key="1">
    <citation type="submission" date="2019-07" db="EMBL/GenBank/DDBJ databases">
        <title>WGS assembly of Gossypium tomentosum.</title>
        <authorList>
            <person name="Chen Z.J."/>
            <person name="Sreedasyam A."/>
            <person name="Ando A."/>
            <person name="Song Q."/>
            <person name="De L."/>
            <person name="Hulse-Kemp A."/>
            <person name="Ding M."/>
            <person name="Ye W."/>
            <person name="Kirkbride R."/>
            <person name="Jenkins J."/>
            <person name="Plott C."/>
            <person name="Lovell J."/>
            <person name="Lin Y.-M."/>
            <person name="Vaughn R."/>
            <person name="Liu B."/>
            <person name="Li W."/>
            <person name="Simpson S."/>
            <person name="Scheffler B."/>
            <person name="Saski C."/>
            <person name="Grover C."/>
            <person name="Hu G."/>
            <person name="Conover J."/>
            <person name="Carlson J."/>
            <person name="Shu S."/>
            <person name="Boston L."/>
            <person name="Williams M."/>
            <person name="Peterson D."/>
            <person name="Mcgee K."/>
            <person name="Jones D."/>
            <person name="Wendel J."/>
            <person name="Stelly D."/>
            <person name="Grimwood J."/>
            <person name="Schmutz J."/>
        </authorList>
    </citation>
    <scope>NUCLEOTIDE SEQUENCE [LARGE SCALE GENOMIC DNA]</scope>
    <source>
        <strain evidence="10">7179.01</strain>
    </source>
</reference>
<evidence type="ECO:0000256" key="8">
    <source>
        <dbReference type="SAM" id="Phobius"/>
    </source>
</evidence>
<dbReference type="PANTHER" id="PTHR12942">
    <property type="entry name" value="STEP II SPLICING FACTOR SLU7"/>
    <property type="match status" value="1"/>
</dbReference>
<proteinExistence type="inferred from homology"/>
<evidence type="ECO:0000256" key="2">
    <source>
        <dbReference type="ARBA" id="ARBA00007203"/>
    </source>
</evidence>
<keyword evidence="8" id="KW-1133">Transmembrane helix</keyword>
<evidence type="ECO:0000313" key="10">
    <source>
        <dbReference type="EMBL" id="TYH87966.1"/>
    </source>
</evidence>